<dbReference type="EMBL" id="KN832986">
    <property type="protein sequence ID" value="KIM84920.1"/>
    <property type="molecule type" value="Genomic_DNA"/>
</dbReference>
<organism evidence="1 2">
    <name type="scientific">Piloderma croceum (strain F 1598)</name>
    <dbReference type="NCBI Taxonomy" id="765440"/>
    <lineage>
        <taxon>Eukaryota</taxon>
        <taxon>Fungi</taxon>
        <taxon>Dikarya</taxon>
        <taxon>Basidiomycota</taxon>
        <taxon>Agaricomycotina</taxon>
        <taxon>Agaricomycetes</taxon>
        <taxon>Agaricomycetidae</taxon>
        <taxon>Atheliales</taxon>
        <taxon>Atheliaceae</taxon>
        <taxon>Piloderma</taxon>
    </lineage>
</organism>
<accession>A0A0C3FLJ3</accession>
<dbReference type="AlphaFoldDB" id="A0A0C3FLJ3"/>
<protein>
    <submittedName>
        <fullName evidence="1">Uncharacterized protein</fullName>
    </submittedName>
</protein>
<reference evidence="1 2" key="1">
    <citation type="submission" date="2014-04" db="EMBL/GenBank/DDBJ databases">
        <authorList>
            <consortium name="DOE Joint Genome Institute"/>
            <person name="Kuo A."/>
            <person name="Tarkka M."/>
            <person name="Buscot F."/>
            <person name="Kohler A."/>
            <person name="Nagy L.G."/>
            <person name="Floudas D."/>
            <person name="Copeland A."/>
            <person name="Barry K.W."/>
            <person name="Cichocki N."/>
            <person name="Veneault-Fourrey C."/>
            <person name="LaButti K."/>
            <person name="Lindquist E.A."/>
            <person name="Lipzen A."/>
            <person name="Lundell T."/>
            <person name="Morin E."/>
            <person name="Murat C."/>
            <person name="Sun H."/>
            <person name="Tunlid A."/>
            <person name="Henrissat B."/>
            <person name="Grigoriev I.V."/>
            <person name="Hibbett D.S."/>
            <person name="Martin F."/>
            <person name="Nordberg H.P."/>
            <person name="Cantor M.N."/>
            <person name="Hua S.X."/>
        </authorList>
    </citation>
    <scope>NUCLEOTIDE SEQUENCE [LARGE SCALE GENOMIC DNA]</scope>
    <source>
        <strain evidence="1 2">F 1598</strain>
    </source>
</reference>
<sequence length="115" mass="12622">MLSTQWDELPRDRLLFISEYAMSKLRVATTVCRVAPELYCISDPPCISRKTGPAAPYSTESARGSESQSFWFSDLPLVSAGGYCSHPNGATIHPLPQDGRTTVAVNQSLRPRIGH</sequence>
<evidence type="ECO:0000313" key="1">
    <source>
        <dbReference type="EMBL" id="KIM84920.1"/>
    </source>
</evidence>
<reference evidence="2" key="2">
    <citation type="submission" date="2015-01" db="EMBL/GenBank/DDBJ databases">
        <title>Evolutionary Origins and Diversification of the Mycorrhizal Mutualists.</title>
        <authorList>
            <consortium name="DOE Joint Genome Institute"/>
            <consortium name="Mycorrhizal Genomics Consortium"/>
            <person name="Kohler A."/>
            <person name="Kuo A."/>
            <person name="Nagy L.G."/>
            <person name="Floudas D."/>
            <person name="Copeland A."/>
            <person name="Barry K.W."/>
            <person name="Cichocki N."/>
            <person name="Veneault-Fourrey C."/>
            <person name="LaButti K."/>
            <person name="Lindquist E.A."/>
            <person name="Lipzen A."/>
            <person name="Lundell T."/>
            <person name="Morin E."/>
            <person name="Murat C."/>
            <person name="Riley R."/>
            <person name="Ohm R."/>
            <person name="Sun H."/>
            <person name="Tunlid A."/>
            <person name="Henrissat B."/>
            <person name="Grigoriev I.V."/>
            <person name="Hibbett D.S."/>
            <person name="Martin F."/>
        </authorList>
    </citation>
    <scope>NUCLEOTIDE SEQUENCE [LARGE SCALE GENOMIC DNA]</scope>
    <source>
        <strain evidence="2">F 1598</strain>
    </source>
</reference>
<dbReference type="HOGENOM" id="CLU_2109904_0_0_1"/>
<dbReference type="InParanoid" id="A0A0C3FLJ3"/>
<dbReference type="Proteomes" id="UP000054166">
    <property type="component" value="Unassembled WGS sequence"/>
</dbReference>
<keyword evidence="2" id="KW-1185">Reference proteome</keyword>
<name>A0A0C3FLJ3_PILCF</name>
<gene>
    <name evidence="1" type="ORF">PILCRDRAFT_375493</name>
</gene>
<proteinExistence type="predicted"/>
<evidence type="ECO:0000313" key="2">
    <source>
        <dbReference type="Proteomes" id="UP000054166"/>
    </source>
</evidence>